<sequence length="145" mass="16312">MASSAFGEESIRVHYTSSKSIHNFRQTEDFVQLINQNNEAQHYAIVFLIEETCQVSYNNHVAGARVKLNNSNYLSRGFKSCQHEVTNEDLTFLLLVGLGPGYDSVVVNITTRVETSTHQEVYLHVPELGKCHQATIKVGITQREA</sequence>
<accession>A0AAP0QTX5</accession>
<evidence type="ECO:0000313" key="2">
    <source>
        <dbReference type="Proteomes" id="UP001428341"/>
    </source>
</evidence>
<gene>
    <name evidence="1" type="ORF">WN944_006921</name>
</gene>
<comment type="caution">
    <text evidence="1">The sequence shown here is derived from an EMBL/GenBank/DDBJ whole genome shotgun (WGS) entry which is preliminary data.</text>
</comment>
<proteinExistence type="predicted"/>
<dbReference type="Proteomes" id="UP001428341">
    <property type="component" value="Unassembled WGS sequence"/>
</dbReference>
<evidence type="ECO:0000313" key="1">
    <source>
        <dbReference type="EMBL" id="KAK9214920.1"/>
    </source>
</evidence>
<organism evidence="1 2">
    <name type="scientific">Citrus x changshan-huyou</name>
    <dbReference type="NCBI Taxonomy" id="2935761"/>
    <lineage>
        <taxon>Eukaryota</taxon>
        <taxon>Viridiplantae</taxon>
        <taxon>Streptophyta</taxon>
        <taxon>Embryophyta</taxon>
        <taxon>Tracheophyta</taxon>
        <taxon>Spermatophyta</taxon>
        <taxon>Magnoliopsida</taxon>
        <taxon>eudicotyledons</taxon>
        <taxon>Gunneridae</taxon>
        <taxon>Pentapetalae</taxon>
        <taxon>rosids</taxon>
        <taxon>malvids</taxon>
        <taxon>Sapindales</taxon>
        <taxon>Rutaceae</taxon>
        <taxon>Aurantioideae</taxon>
        <taxon>Citrus</taxon>
    </lineage>
</organism>
<keyword evidence="2" id="KW-1185">Reference proteome</keyword>
<protein>
    <submittedName>
        <fullName evidence="1">Uncharacterized protein</fullName>
    </submittedName>
</protein>
<dbReference type="EMBL" id="JBCGBO010000003">
    <property type="protein sequence ID" value="KAK9214920.1"/>
    <property type="molecule type" value="Genomic_DNA"/>
</dbReference>
<dbReference type="AlphaFoldDB" id="A0AAP0QTX5"/>
<reference evidence="1 2" key="1">
    <citation type="submission" date="2024-05" db="EMBL/GenBank/DDBJ databases">
        <title>Haplotype-resolved chromosome-level genome assembly of Huyou (Citrus changshanensis).</title>
        <authorList>
            <person name="Miao C."/>
            <person name="Chen W."/>
            <person name="Wu Y."/>
            <person name="Wang L."/>
            <person name="Zhao S."/>
            <person name="Grierson D."/>
            <person name="Xu C."/>
            <person name="Chen K."/>
        </authorList>
    </citation>
    <scope>NUCLEOTIDE SEQUENCE [LARGE SCALE GENOMIC DNA]</scope>
    <source>
        <strain evidence="1">01-14</strain>
        <tissue evidence="1">Leaf</tissue>
    </source>
</reference>
<name>A0AAP0QTX5_9ROSI</name>